<organism evidence="2 3">
    <name type="scientific">Sinanodonta woodiana</name>
    <name type="common">Chinese pond mussel</name>
    <name type="synonym">Anodonta woodiana</name>
    <dbReference type="NCBI Taxonomy" id="1069815"/>
    <lineage>
        <taxon>Eukaryota</taxon>
        <taxon>Metazoa</taxon>
        <taxon>Spiralia</taxon>
        <taxon>Lophotrochozoa</taxon>
        <taxon>Mollusca</taxon>
        <taxon>Bivalvia</taxon>
        <taxon>Autobranchia</taxon>
        <taxon>Heteroconchia</taxon>
        <taxon>Palaeoheterodonta</taxon>
        <taxon>Unionida</taxon>
        <taxon>Unionoidea</taxon>
        <taxon>Unionidae</taxon>
        <taxon>Unioninae</taxon>
        <taxon>Sinanodonta</taxon>
    </lineage>
</organism>
<protein>
    <recommendedName>
        <fullName evidence="4">Autocrine proliferation repressor A-like</fullName>
    </recommendedName>
</protein>
<keyword evidence="3" id="KW-1185">Reference proteome</keyword>
<feature type="chain" id="PRO_5044769765" description="Autocrine proliferation repressor A-like" evidence="1">
    <location>
        <begin position="24"/>
        <end position="487"/>
    </location>
</feature>
<keyword evidence="1" id="KW-0732">Signal</keyword>
<feature type="signal peptide" evidence="1">
    <location>
        <begin position="1"/>
        <end position="23"/>
    </location>
</feature>
<dbReference type="PANTHER" id="PTHR31497">
    <property type="entry name" value="AUTOCRINE PROLIFERATION REPRESSOR PROTEIN A"/>
    <property type="match status" value="1"/>
</dbReference>
<dbReference type="InterPro" id="IPR009199">
    <property type="entry name" value="PhoPQ-act_pathogen-rel_PqaA"/>
</dbReference>
<dbReference type="SUPFAM" id="SSF53474">
    <property type="entry name" value="alpha/beta-Hydrolases"/>
    <property type="match status" value="1"/>
</dbReference>
<dbReference type="InterPro" id="IPR029058">
    <property type="entry name" value="AB_hydrolase_fold"/>
</dbReference>
<evidence type="ECO:0000313" key="2">
    <source>
        <dbReference type="EMBL" id="KAL3877091.1"/>
    </source>
</evidence>
<dbReference type="Proteomes" id="UP001634394">
    <property type="component" value="Unassembled WGS sequence"/>
</dbReference>
<dbReference type="PANTHER" id="PTHR31497:SF0">
    <property type="entry name" value="AUTOCRINE PROLIFERATION REPRESSOR PROTEIN A"/>
    <property type="match status" value="1"/>
</dbReference>
<comment type="caution">
    <text evidence="2">The sequence shown here is derived from an EMBL/GenBank/DDBJ whole genome shotgun (WGS) entry which is preliminary data.</text>
</comment>
<name>A0ABD3WUN8_SINWO</name>
<sequence>MTTLNLSLTAIILILAIHSNSYGTPLDDYVYAPDDHYSYKEIESFRGSDYIVYIYNMTSQKWKDESILDHPVWWHYLTITIPDKVVFDSAFLFIDGGYNDDRAPSITDTYVAFTATFASGTGAIAAELRMIPNQPFVFNADPEKKERVEDAIIAWTWKTFILTNSSDPEILLRMPMTKAAVRALDTITSVAMTKIGKKVDKFLVAGASKRGWTTWTTGAVDKRVIAIAPMVLDLLNMVKNLHHHYRSLGGWTFEMADYYDLNFTSQLDNPNTQKMADIIDPISYNDRFLNISKYIITTGGDEYFIPDDSDYYFDQLKGPKYLRKLPNTDHSLAGYVVSLLFSLRAFFLSVMLNEPLPKMEWTRVLTPNGGKIILMLDRQPMTIQAYHAQTLDGKRRDFRLYIGTPGNPRTPQVNPVMWLSKGVTSLGNGTYEVEFENPAEGWLAFFIEVAFPSLMGSVLEFTTQTMIIPNTFPFEDCHGETCYGELV</sequence>
<evidence type="ECO:0000313" key="3">
    <source>
        <dbReference type="Proteomes" id="UP001634394"/>
    </source>
</evidence>
<accession>A0ABD3WUN8</accession>
<evidence type="ECO:0000256" key="1">
    <source>
        <dbReference type="SAM" id="SignalP"/>
    </source>
</evidence>
<dbReference type="Pfam" id="PF10142">
    <property type="entry name" value="PhoPQ_related"/>
    <property type="match status" value="1"/>
</dbReference>
<dbReference type="EMBL" id="JBJQND010000005">
    <property type="protein sequence ID" value="KAL3877091.1"/>
    <property type="molecule type" value="Genomic_DNA"/>
</dbReference>
<gene>
    <name evidence="2" type="ORF">ACJMK2_034846</name>
</gene>
<reference evidence="2 3" key="1">
    <citation type="submission" date="2024-11" db="EMBL/GenBank/DDBJ databases">
        <title>Chromosome-level genome assembly of the freshwater bivalve Anodonta woodiana.</title>
        <authorList>
            <person name="Chen X."/>
        </authorList>
    </citation>
    <scope>NUCLEOTIDE SEQUENCE [LARGE SCALE GENOMIC DNA]</scope>
    <source>
        <strain evidence="2">MN2024</strain>
        <tissue evidence="2">Gills</tissue>
    </source>
</reference>
<proteinExistence type="predicted"/>
<dbReference type="AlphaFoldDB" id="A0ABD3WUN8"/>
<dbReference type="Gene3D" id="3.40.50.1820">
    <property type="entry name" value="alpha/beta hydrolase"/>
    <property type="match status" value="1"/>
</dbReference>
<evidence type="ECO:0008006" key="4">
    <source>
        <dbReference type="Google" id="ProtNLM"/>
    </source>
</evidence>
<dbReference type="PIRSF" id="PIRSF014728">
    <property type="entry name" value="PqaA"/>
    <property type="match status" value="1"/>
</dbReference>